<dbReference type="InterPro" id="IPR027417">
    <property type="entry name" value="P-loop_NTPase"/>
</dbReference>
<feature type="transmembrane region" description="Helical" evidence="10">
    <location>
        <begin position="828"/>
        <end position="851"/>
    </location>
</feature>
<dbReference type="Pfam" id="PF00664">
    <property type="entry name" value="ABC_membrane"/>
    <property type="match status" value="2"/>
</dbReference>
<keyword evidence="5" id="KW-0547">Nucleotide-binding</keyword>
<dbReference type="FunFam" id="1.20.1560.10:FF:000014">
    <property type="entry name" value="Multidrug resistance-associated protein member 4"/>
    <property type="match status" value="1"/>
</dbReference>
<dbReference type="InterPro" id="IPR050173">
    <property type="entry name" value="ABC_transporter_C-like"/>
</dbReference>
<feature type="domain" description="ABC transporter" evidence="11">
    <location>
        <begin position="403"/>
        <end position="636"/>
    </location>
</feature>
<feature type="region of interest" description="Disordered" evidence="9">
    <location>
        <begin position="642"/>
        <end position="678"/>
    </location>
</feature>
<dbReference type="InterPro" id="IPR036640">
    <property type="entry name" value="ABC1_TM_sf"/>
</dbReference>
<evidence type="ECO:0000256" key="10">
    <source>
        <dbReference type="SAM" id="Phobius"/>
    </source>
</evidence>
<dbReference type="OrthoDB" id="6500128at2759"/>
<feature type="transmembrane region" description="Helical" evidence="10">
    <location>
        <begin position="231"/>
        <end position="250"/>
    </location>
</feature>
<dbReference type="InterPro" id="IPR003439">
    <property type="entry name" value="ABC_transporter-like_ATP-bd"/>
</dbReference>
<dbReference type="GO" id="GO:0005524">
    <property type="term" value="F:ATP binding"/>
    <property type="evidence" value="ECO:0007669"/>
    <property type="project" value="UniProtKB-KW"/>
</dbReference>
<feature type="transmembrane region" description="Helical" evidence="10">
    <location>
        <begin position="695"/>
        <end position="715"/>
    </location>
</feature>
<evidence type="ECO:0000256" key="7">
    <source>
        <dbReference type="ARBA" id="ARBA00022989"/>
    </source>
</evidence>
<keyword evidence="7 10" id="KW-1133">Transmembrane helix</keyword>
<dbReference type="PANTHER" id="PTHR24223">
    <property type="entry name" value="ATP-BINDING CASSETTE SUB-FAMILY C"/>
    <property type="match status" value="1"/>
</dbReference>
<dbReference type="Gene3D" id="3.40.50.300">
    <property type="entry name" value="P-loop containing nucleotide triphosphate hydrolases"/>
    <property type="match status" value="2"/>
</dbReference>
<dbReference type="FunFam" id="3.40.50.300:FF:000973">
    <property type="entry name" value="Multidrug resistance-associated protein 4"/>
    <property type="match status" value="1"/>
</dbReference>
<feature type="transmembrane region" description="Helical" evidence="10">
    <location>
        <begin position="759"/>
        <end position="781"/>
    </location>
</feature>
<reference evidence="13" key="1">
    <citation type="submission" date="2022-01" db="EMBL/GenBank/DDBJ databases">
        <authorList>
            <person name="King R."/>
        </authorList>
    </citation>
    <scope>NUCLEOTIDE SEQUENCE</scope>
</reference>
<feature type="transmembrane region" description="Helical" evidence="10">
    <location>
        <begin position="942"/>
        <end position="962"/>
    </location>
</feature>
<dbReference type="CDD" id="cd18579">
    <property type="entry name" value="ABC_6TM_ABCC_D1"/>
    <property type="match status" value="1"/>
</dbReference>
<feature type="transmembrane region" description="Helical" evidence="10">
    <location>
        <begin position="968"/>
        <end position="991"/>
    </location>
</feature>
<name>A0A9N9RZ57_9DIPT</name>
<dbReference type="FunFam" id="3.40.50.300:FF:000163">
    <property type="entry name" value="Multidrug resistance-associated protein member 4"/>
    <property type="match status" value="1"/>
</dbReference>
<dbReference type="PROSITE" id="PS50929">
    <property type="entry name" value="ABC_TM1F"/>
    <property type="match status" value="2"/>
</dbReference>
<feature type="domain" description="ABC transporter" evidence="11">
    <location>
        <begin position="1039"/>
        <end position="1272"/>
    </location>
</feature>
<feature type="transmembrane region" description="Helical" evidence="10">
    <location>
        <begin position="130"/>
        <end position="156"/>
    </location>
</feature>
<dbReference type="GO" id="GO:0016020">
    <property type="term" value="C:membrane"/>
    <property type="evidence" value="ECO:0007669"/>
    <property type="project" value="UniProtKB-SubCell"/>
</dbReference>
<organism evidence="13 14">
    <name type="scientific">Chironomus riparius</name>
    <dbReference type="NCBI Taxonomy" id="315576"/>
    <lineage>
        <taxon>Eukaryota</taxon>
        <taxon>Metazoa</taxon>
        <taxon>Ecdysozoa</taxon>
        <taxon>Arthropoda</taxon>
        <taxon>Hexapoda</taxon>
        <taxon>Insecta</taxon>
        <taxon>Pterygota</taxon>
        <taxon>Neoptera</taxon>
        <taxon>Endopterygota</taxon>
        <taxon>Diptera</taxon>
        <taxon>Nematocera</taxon>
        <taxon>Chironomoidea</taxon>
        <taxon>Chironomidae</taxon>
        <taxon>Chironominae</taxon>
        <taxon>Chironomus</taxon>
    </lineage>
</organism>
<evidence type="ECO:0000256" key="2">
    <source>
        <dbReference type="ARBA" id="ARBA00022448"/>
    </source>
</evidence>
<keyword evidence="14" id="KW-1185">Reference proteome</keyword>
<evidence type="ECO:0000256" key="3">
    <source>
        <dbReference type="ARBA" id="ARBA00022692"/>
    </source>
</evidence>
<protein>
    <recommendedName>
        <fullName evidence="15">Multidrug resistance-associated protein lethal(2)03659</fullName>
    </recommendedName>
</protein>
<feature type="domain" description="ABC transmembrane type-1" evidence="12">
    <location>
        <begin position="703"/>
        <end position="999"/>
    </location>
</feature>
<evidence type="ECO:0000256" key="9">
    <source>
        <dbReference type="SAM" id="MobiDB-lite"/>
    </source>
</evidence>
<evidence type="ECO:0000259" key="11">
    <source>
        <dbReference type="PROSITE" id="PS50893"/>
    </source>
</evidence>
<dbReference type="FunFam" id="1.20.1560.10:FF:000026">
    <property type="entry name" value="Multidrug resistance-associated protein lethal(2)03659"/>
    <property type="match status" value="1"/>
</dbReference>
<dbReference type="GO" id="GO:0140359">
    <property type="term" value="F:ABC-type transporter activity"/>
    <property type="evidence" value="ECO:0007669"/>
    <property type="project" value="InterPro"/>
</dbReference>
<accession>A0A9N9RZ57</accession>
<feature type="transmembrane region" description="Helical" evidence="10">
    <location>
        <begin position="80"/>
        <end position="99"/>
    </location>
</feature>
<evidence type="ECO:0000256" key="6">
    <source>
        <dbReference type="ARBA" id="ARBA00022840"/>
    </source>
</evidence>
<dbReference type="Proteomes" id="UP001153620">
    <property type="component" value="Chromosome 3"/>
</dbReference>
<dbReference type="InterPro" id="IPR044746">
    <property type="entry name" value="ABCC_6TM_D1"/>
</dbReference>
<dbReference type="GO" id="GO:0016887">
    <property type="term" value="F:ATP hydrolysis activity"/>
    <property type="evidence" value="ECO:0007669"/>
    <property type="project" value="InterPro"/>
</dbReference>
<dbReference type="CDD" id="cd03250">
    <property type="entry name" value="ABCC_MRP_domain1"/>
    <property type="match status" value="1"/>
</dbReference>
<reference evidence="13" key="2">
    <citation type="submission" date="2022-10" db="EMBL/GenBank/DDBJ databases">
        <authorList>
            <consortium name="ENA_rothamsted_submissions"/>
            <consortium name="culmorum"/>
            <person name="King R."/>
        </authorList>
    </citation>
    <scope>NUCLEOTIDE SEQUENCE</scope>
</reference>
<keyword evidence="8 10" id="KW-0472">Membrane</keyword>
<dbReference type="SUPFAM" id="SSF52540">
    <property type="entry name" value="P-loop containing nucleoside triphosphate hydrolases"/>
    <property type="match status" value="2"/>
</dbReference>
<dbReference type="SUPFAM" id="SSF90123">
    <property type="entry name" value="ABC transporter transmembrane region"/>
    <property type="match status" value="2"/>
</dbReference>
<dbReference type="EMBL" id="OU895879">
    <property type="protein sequence ID" value="CAG9807733.1"/>
    <property type="molecule type" value="Genomic_DNA"/>
</dbReference>
<feature type="transmembrane region" description="Helical" evidence="10">
    <location>
        <begin position="857"/>
        <end position="876"/>
    </location>
</feature>
<dbReference type="Pfam" id="PF00005">
    <property type="entry name" value="ABC_tran"/>
    <property type="match status" value="2"/>
</dbReference>
<feature type="domain" description="ABC transmembrane type-1" evidence="12">
    <location>
        <begin position="91"/>
        <end position="372"/>
    </location>
</feature>
<feature type="transmembrane region" description="Helical" evidence="10">
    <location>
        <begin position="310"/>
        <end position="336"/>
    </location>
</feature>
<dbReference type="PROSITE" id="PS50893">
    <property type="entry name" value="ABC_TRANSPORTER_2"/>
    <property type="match status" value="2"/>
</dbReference>
<evidence type="ECO:0000256" key="4">
    <source>
        <dbReference type="ARBA" id="ARBA00022737"/>
    </source>
</evidence>
<comment type="subcellular location">
    <subcellularLocation>
        <location evidence="1">Membrane</location>
        <topology evidence="1">Multi-pass membrane protein</topology>
    </subcellularLocation>
</comment>
<keyword evidence="3 10" id="KW-0812">Transmembrane</keyword>
<evidence type="ECO:0000313" key="14">
    <source>
        <dbReference type="Proteomes" id="UP001153620"/>
    </source>
</evidence>
<feature type="compositionally biased region" description="Basic and acidic residues" evidence="9">
    <location>
        <begin position="661"/>
        <end position="678"/>
    </location>
</feature>
<dbReference type="InterPro" id="IPR017871">
    <property type="entry name" value="ABC_transporter-like_CS"/>
</dbReference>
<dbReference type="PROSITE" id="PS00211">
    <property type="entry name" value="ABC_TRANSPORTER_1"/>
    <property type="match status" value="1"/>
</dbReference>
<keyword evidence="4" id="KW-0677">Repeat</keyword>
<proteinExistence type="predicted"/>
<dbReference type="SMART" id="SM00382">
    <property type="entry name" value="AAA"/>
    <property type="match status" value="2"/>
</dbReference>
<keyword evidence="6" id="KW-0067">ATP-binding</keyword>
<gene>
    <name evidence="13" type="ORF">CHIRRI_LOCUS10579</name>
</gene>
<dbReference type="PANTHER" id="PTHR24223:SF324">
    <property type="entry name" value="LD17001P"/>
    <property type="match status" value="1"/>
</dbReference>
<dbReference type="InterPro" id="IPR011527">
    <property type="entry name" value="ABC1_TM_dom"/>
</dbReference>
<dbReference type="Gene3D" id="1.20.1560.10">
    <property type="entry name" value="ABC transporter type 1, transmembrane domain"/>
    <property type="match status" value="2"/>
</dbReference>
<dbReference type="InterPro" id="IPR003593">
    <property type="entry name" value="AAA+_ATPase"/>
</dbReference>
<keyword evidence="2" id="KW-0813">Transport</keyword>
<sequence>MTNSGSDAKRLKSPYDNANIVSRYIYWWLKDLFKIGLKRQIIEDDISECSQKHTSDKVTRHFEMLWEEEMLKPKPSLIRVATKVFWLKVIIVGFFFAIFETFCKLANPLLLGLLIGFFTTNPNNFSNNDAYLIATGIVLTLGLPLLFFHPFMLFLFEEGMKLRIACCSLIYSKILTFTKYAMKDGIAGQAVNLMSNDVSRFDWLMSFTHDFWRPPIAAGIAAYFIYQQVEFAGLLGMAILLLFMPLQGWLGRKSANVRLDTAKRTDNRVKSMFSIITGIQVIKMYGWENAFAKTVNNIRKFELRAIAKGYYIRATLLSLVFLTSFAVFATFVTYVLMGNSITSEKAFVTIAYFNYVRNVLVEFWPMAVTSVAEGWVSLRRVEEFLSQKVPSKSGNIDLNKKNVRIQSLQNGIFMRNATAYWNSDGQDNIGIMSCDIEIDKKNVVCIIGQVGSGKTTLLEVILKEIPLVDGELDVNGVISYASQKAWIFEGSIRNNILFTEKYDEKRYKTVLHVCALERDLELFPKDDATIVGDRGISLSGGQKARINLARAVYKNADIYLLDDPLSAVDAHVSKHIFQKCIKDFLKDKICVLVTHQLQYLHEVDHIIVMSMGQIKTQGSYDYIKENDYAMLYANDENFINSNARVDSPTDEEESLDVPKSVTKEDQEGNGKETVSKETQQEGKVTSAIYMAYIKAVNSGIFVFFVALLFIIAQALQGTVDYFVSIWITWEETYGDRNMTSSDDNLTIWDGEWWTTEKYIYLYSIFIGALLLLIVSRSFAFYRMCLRVAVNLHDRLFRGVTRATMWFYNQNSSGRIINRFSKDIGTIDSMLPVVIVDCIQFFLQLATVVTIVAIINPWLLIPTLFMFIIFYGLRYIFLTTARNIKRVEAITRSPLFAHTTTSIEGLSTIRAFNAEMQSRNEFYEYQNINSSAWFLFVATSRGFAFWLDIICLLYVTCVVYSFLLLGSDFVGANVGLAITQAINLIGMCNWGLRQTAELENQMTSVERVDEYANVTSERKLETDQNILAKMVKPWPQKGIIKFNNLSLKYSDTSDCILRNLNFTIHEREKLGIIGRTGAGKSSIIQAIFQLAHTDGTIEIDDVNINNLGLHTFRQKINIIPQDPVLFVGSLRHNLDPFDEKTDDEIWHVLEQVELKHAIKLLAGGLETKVSDGGSNFSMGQRQLLCLARAILRKNKILILDEATANVDPETDNLIQSTIRSQFADCTVLTVAHRLNTILDSDRIMVLEAGNIIEFDTPARLYESNGAFRKLVDEAGLDFIKFSRVKG</sequence>
<dbReference type="CDD" id="cd03244">
    <property type="entry name" value="ABCC_MRP_domain2"/>
    <property type="match status" value="1"/>
</dbReference>
<evidence type="ECO:0000313" key="13">
    <source>
        <dbReference type="EMBL" id="CAG9807733.1"/>
    </source>
</evidence>
<evidence type="ECO:0008006" key="15">
    <source>
        <dbReference type="Google" id="ProtNLM"/>
    </source>
</evidence>
<evidence type="ECO:0000259" key="12">
    <source>
        <dbReference type="PROSITE" id="PS50929"/>
    </source>
</evidence>
<evidence type="ECO:0000256" key="8">
    <source>
        <dbReference type="ARBA" id="ARBA00023136"/>
    </source>
</evidence>
<evidence type="ECO:0000256" key="1">
    <source>
        <dbReference type="ARBA" id="ARBA00004141"/>
    </source>
</evidence>
<evidence type="ECO:0000256" key="5">
    <source>
        <dbReference type="ARBA" id="ARBA00022741"/>
    </source>
</evidence>